<feature type="domain" description="Methyltransferase" evidence="1">
    <location>
        <begin position="99"/>
        <end position="172"/>
    </location>
</feature>
<organism evidence="3 4">
    <name type="scientific">Paenibacillus mendelii</name>
    <dbReference type="NCBI Taxonomy" id="206163"/>
    <lineage>
        <taxon>Bacteria</taxon>
        <taxon>Bacillati</taxon>
        <taxon>Bacillota</taxon>
        <taxon>Bacilli</taxon>
        <taxon>Bacillales</taxon>
        <taxon>Paenibacillaceae</taxon>
        <taxon>Paenibacillus</taxon>
    </lineage>
</organism>
<keyword evidence="4" id="KW-1185">Reference proteome</keyword>
<keyword evidence="3" id="KW-0489">Methyltransferase</keyword>
<dbReference type="Gene3D" id="3.40.50.150">
    <property type="entry name" value="Vaccinia Virus protein VP39"/>
    <property type="match status" value="1"/>
</dbReference>
<comment type="caution">
    <text evidence="3">The sequence shown here is derived from an EMBL/GenBank/DDBJ whole genome shotgun (WGS) entry which is preliminary data.</text>
</comment>
<dbReference type="GO" id="GO:0008168">
    <property type="term" value="F:methyltransferase activity"/>
    <property type="evidence" value="ECO:0007669"/>
    <property type="project" value="UniProtKB-KW"/>
</dbReference>
<dbReference type="InterPro" id="IPR048647">
    <property type="entry name" value="RlmA_N"/>
</dbReference>
<dbReference type="Pfam" id="PF21302">
    <property type="entry name" value="Zn_ribbon_RlmA"/>
    <property type="match status" value="1"/>
</dbReference>
<dbReference type="RefSeq" id="WP_379123583.1">
    <property type="nucleotide sequence ID" value="NZ_JBHLVF010000006.1"/>
</dbReference>
<keyword evidence="3" id="KW-0808">Transferase</keyword>
<dbReference type="PIRSF" id="PIRSF018249">
    <property type="entry name" value="MyrA_prd"/>
    <property type="match status" value="1"/>
</dbReference>
<gene>
    <name evidence="3" type="ORF">ACFFJ8_01605</name>
</gene>
<sequence>MIRAGLISEFEGIFRCPICFSQMRLVQYKSLRCNQNHCFDLSKQGYVNVLSVASKTKYDKRMFESRRVIYQSGFFEPMYAMICNKIIDERVTKREPIKILDAGCGEGSHLHNIQQGIEPHTSVPLLAVGMDISKTGIRHAAMEYPNAIWCVADLANSPFDNEQFNTILNILSPANYSEFKRMITDDGMVIKVIPGRGYLKELRSVLYEGTNKQVYVNDSAALDHFQDHFELRDVQRVQYGFQLDEMQLQSLLHMTPLSWGTTEERLREAQEWKMKEITIDLTVLYGRK</sequence>
<accession>A0ABV6J2P3</accession>
<evidence type="ECO:0000259" key="1">
    <source>
        <dbReference type="Pfam" id="PF13649"/>
    </source>
</evidence>
<evidence type="ECO:0000259" key="2">
    <source>
        <dbReference type="Pfam" id="PF21302"/>
    </source>
</evidence>
<dbReference type="Proteomes" id="UP001589818">
    <property type="component" value="Unassembled WGS sequence"/>
</dbReference>
<reference evidence="3 4" key="1">
    <citation type="submission" date="2024-09" db="EMBL/GenBank/DDBJ databases">
        <authorList>
            <person name="Sun Q."/>
            <person name="Mori K."/>
        </authorList>
    </citation>
    <scope>NUCLEOTIDE SEQUENCE [LARGE SCALE GENOMIC DNA]</scope>
    <source>
        <strain evidence="3 4">CCM 4839</strain>
    </source>
</reference>
<dbReference type="InterPro" id="IPR041698">
    <property type="entry name" value="Methyltransf_25"/>
</dbReference>
<dbReference type="GO" id="GO:0032259">
    <property type="term" value="P:methylation"/>
    <property type="evidence" value="ECO:0007669"/>
    <property type="project" value="UniProtKB-KW"/>
</dbReference>
<dbReference type="InterPro" id="IPR029063">
    <property type="entry name" value="SAM-dependent_MTases_sf"/>
</dbReference>
<dbReference type="EMBL" id="JBHLVF010000006">
    <property type="protein sequence ID" value="MFC0390062.1"/>
    <property type="molecule type" value="Genomic_DNA"/>
</dbReference>
<proteinExistence type="predicted"/>
<evidence type="ECO:0000313" key="4">
    <source>
        <dbReference type="Proteomes" id="UP001589818"/>
    </source>
</evidence>
<feature type="domain" description="23S rRNA (guanine(745)-N(1))-methyltransferase N-terminal" evidence="2">
    <location>
        <begin position="14"/>
        <end position="55"/>
    </location>
</feature>
<dbReference type="Pfam" id="PF13649">
    <property type="entry name" value="Methyltransf_25"/>
    <property type="match status" value="1"/>
</dbReference>
<evidence type="ECO:0000313" key="3">
    <source>
        <dbReference type="EMBL" id="MFC0390062.1"/>
    </source>
</evidence>
<name>A0ABV6J2P3_9BACL</name>
<dbReference type="InterPro" id="IPR016718">
    <property type="entry name" value="rRNA_m1G-MeTrfase_A_prd"/>
</dbReference>
<protein>
    <submittedName>
        <fullName evidence="3">RNA methyltransferase</fullName>
    </submittedName>
</protein>
<dbReference type="SUPFAM" id="SSF53335">
    <property type="entry name" value="S-adenosyl-L-methionine-dependent methyltransferases"/>
    <property type="match status" value="1"/>
</dbReference>